<sequence>MRFSGDVYTEIRDHIASHLERLALLSLPEKESVEVESSDTRVSHPTLEELVDDELTAVDLLFGDPPECMPESTEDLPPVLKSWSEILEGWTFGHNCDYDPSRDPLIDHFMIFLDAVDSPELHDNALQAASAKSHQEIVKLLLDKGADINVQGGEYGNALQAASFGGHQKIIQLLLEKGADINAQGGHYGNALQAASLQGHTEIVCLLLDKGADIDARGGEYGDALQAASFGGYQEIVRLLLDKGADINAQCGEFGNALQAASFGGHQDIVRLLLDMGADINAQGGKYGNALQATSAPLCKTCGIPTIITNARQWNQNGNSGRPFYSCGRCRTFHSWADGKGISNQNPLCLCGKPSR</sequence>
<organism evidence="5 6">
    <name type="scientific">Aspergillus pseudodeflectus</name>
    <dbReference type="NCBI Taxonomy" id="176178"/>
    <lineage>
        <taxon>Eukaryota</taxon>
        <taxon>Fungi</taxon>
        <taxon>Dikarya</taxon>
        <taxon>Ascomycota</taxon>
        <taxon>Pezizomycotina</taxon>
        <taxon>Eurotiomycetes</taxon>
        <taxon>Eurotiomycetidae</taxon>
        <taxon>Eurotiales</taxon>
        <taxon>Aspergillaceae</taxon>
        <taxon>Aspergillus</taxon>
        <taxon>Aspergillus subgen. Nidulantes</taxon>
    </lineage>
</organism>
<dbReference type="EMBL" id="JBFXLR010000024">
    <property type="protein sequence ID" value="KAL2848944.1"/>
    <property type="molecule type" value="Genomic_DNA"/>
</dbReference>
<dbReference type="InterPro" id="IPR036770">
    <property type="entry name" value="Ankyrin_rpt-contain_sf"/>
</dbReference>
<feature type="repeat" description="ANK" evidence="3">
    <location>
        <begin position="220"/>
        <end position="252"/>
    </location>
</feature>
<dbReference type="Gene3D" id="1.25.40.20">
    <property type="entry name" value="Ankyrin repeat-containing domain"/>
    <property type="match status" value="1"/>
</dbReference>
<gene>
    <name evidence="5" type="ORF">BJX68DRAFT_97910</name>
</gene>
<dbReference type="PANTHER" id="PTHR24171">
    <property type="entry name" value="ANKYRIN REPEAT DOMAIN-CONTAINING PROTEIN 39-RELATED"/>
    <property type="match status" value="1"/>
</dbReference>
<dbReference type="PANTHER" id="PTHR24171:SF8">
    <property type="entry name" value="BRCA1-ASSOCIATED RING DOMAIN PROTEIN 1"/>
    <property type="match status" value="1"/>
</dbReference>
<dbReference type="SUPFAM" id="SSF48403">
    <property type="entry name" value="Ankyrin repeat"/>
    <property type="match status" value="1"/>
</dbReference>
<dbReference type="Pfam" id="PF12796">
    <property type="entry name" value="Ank_2"/>
    <property type="match status" value="2"/>
</dbReference>
<feature type="repeat" description="ANK" evidence="3">
    <location>
        <begin position="253"/>
        <end position="285"/>
    </location>
</feature>
<accession>A0ABR4K9L6</accession>
<dbReference type="Proteomes" id="UP001610444">
    <property type="component" value="Unassembled WGS sequence"/>
</dbReference>
<evidence type="ECO:0000256" key="2">
    <source>
        <dbReference type="ARBA" id="ARBA00023043"/>
    </source>
</evidence>
<name>A0ABR4K9L6_9EURO</name>
<feature type="repeat" description="ANK" evidence="3">
    <location>
        <begin position="121"/>
        <end position="153"/>
    </location>
</feature>
<keyword evidence="1" id="KW-0677">Repeat</keyword>
<dbReference type="GeneID" id="98165278"/>
<dbReference type="Pfam" id="PF23549">
    <property type="entry name" value="Zn_ribbon_GRF_2"/>
    <property type="match status" value="1"/>
</dbReference>
<dbReference type="InterPro" id="IPR002110">
    <property type="entry name" value="Ankyrin_rpt"/>
</dbReference>
<evidence type="ECO:0000256" key="3">
    <source>
        <dbReference type="PROSITE-ProRule" id="PRU00023"/>
    </source>
</evidence>
<keyword evidence="2 3" id="KW-0040">ANK repeat</keyword>
<dbReference type="PROSITE" id="PS50088">
    <property type="entry name" value="ANK_REPEAT"/>
    <property type="match status" value="5"/>
</dbReference>
<evidence type="ECO:0000259" key="4">
    <source>
        <dbReference type="Pfam" id="PF23549"/>
    </source>
</evidence>
<dbReference type="PROSITE" id="PS50297">
    <property type="entry name" value="ANK_REP_REGION"/>
    <property type="match status" value="5"/>
</dbReference>
<dbReference type="SMART" id="SM00248">
    <property type="entry name" value="ANK"/>
    <property type="match status" value="5"/>
</dbReference>
<keyword evidence="6" id="KW-1185">Reference proteome</keyword>
<evidence type="ECO:0000256" key="1">
    <source>
        <dbReference type="ARBA" id="ARBA00022737"/>
    </source>
</evidence>
<comment type="caution">
    <text evidence="5">The sequence shown here is derived from an EMBL/GenBank/DDBJ whole genome shotgun (WGS) entry which is preliminary data.</text>
</comment>
<feature type="repeat" description="ANK" evidence="3">
    <location>
        <begin position="154"/>
        <end position="186"/>
    </location>
</feature>
<feature type="repeat" description="ANK" evidence="3">
    <location>
        <begin position="187"/>
        <end position="219"/>
    </location>
</feature>
<dbReference type="InterPro" id="IPR056444">
    <property type="entry name" value="Zn_ribbon_GRF_2"/>
</dbReference>
<protein>
    <submittedName>
        <fullName evidence="5">Ankyrin repeat-containing domain protein</fullName>
    </submittedName>
</protein>
<proteinExistence type="predicted"/>
<evidence type="ECO:0000313" key="6">
    <source>
        <dbReference type="Proteomes" id="UP001610444"/>
    </source>
</evidence>
<dbReference type="RefSeq" id="XP_070898479.1">
    <property type="nucleotide sequence ID" value="XM_071050114.1"/>
</dbReference>
<reference evidence="5 6" key="1">
    <citation type="submission" date="2024-07" db="EMBL/GenBank/DDBJ databases">
        <title>Section-level genome sequencing and comparative genomics of Aspergillus sections Usti and Cavernicolus.</title>
        <authorList>
            <consortium name="Lawrence Berkeley National Laboratory"/>
            <person name="Nybo J.L."/>
            <person name="Vesth T.C."/>
            <person name="Theobald S."/>
            <person name="Frisvad J.C."/>
            <person name="Larsen T.O."/>
            <person name="Kjaerboelling I."/>
            <person name="Rothschild-Mancinelli K."/>
            <person name="Lyhne E.K."/>
            <person name="Kogle M.E."/>
            <person name="Barry K."/>
            <person name="Clum A."/>
            <person name="Na H."/>
            <person name="Ledsgaard L."/>
            <person name="Lin J."/>
            <person name="Lipzen A."/>
            <person name="Kuo A."/>
            <person name="Riley R."/>
            <person name="Mondo S."/>
            <person name="LaButti K."/>
            <person name="Haridas S."/>
            <person name="Pangalinan J."/>
            <person name="Salamov A.A."/>
            <person name="Simmons B.A."/>
            <person name="Magnuson J.K."/>
            <person name="Chen J."/>
            <person name="Drula E."/>
            <person name="Henrissat B."/>
            <person name="Wiebenga A."/>
            <person name="Lubbers R.J."/>
            <person name="Gomes A.C."/>
            <person name="Macurrencykelacurrency M.R."/>
            <person name="Stajich J."/>
            <person name="Grigoriev I.V."/>
            <person name="Mortensen U.H."/>
            <person name="De vries R.P."/>
            <person name="Baker S.E."/>
            <person name="Andersen M.R."/>
        </authorList>
    </citation>
    <scope>NUCLEOTIDE SEQUENCE [LARGE SCALE GENOMIC DNA]</scope>
    <source>
        <strain evidence="5 6">CBS 756.74</strain>
    </source>
</reference>
<feature type="domain" description="GRF-like zinc ribbon" evidence="4">
    <location>
        <begin position="296"/>
        <end position="339"/>
    </location>
</feature>
<evidence type="ECO:0000313" key="5">
    <source>
        <dbReference type="EMBL" id="KAL2848944.1"/>
    </source>
</evidence>